<gene>
    <name evidence="1" type="ORF">ES288_D02G164200v1</name>
</gene>
<dbReference type="Proteomes" id="UP000323506">
    <property type="component" value="Chromosome D02"/>
</dbReference>
<sequence length="109" mass="12452">ISDAYINTISSSSKLIEVSERAIILLPKGAKFVIDDALSSTKSQRNLLSFKDIHINGYHIETMNEKNIEYLYITNVECGKKYVWERLLAFPSDLYYTHIIAIKAHVTTN</sequence>
<accession>A0A5D2DFA1</accession>
<reference evidence="1 2" key="1">
    <citation type="submission" date="2019-06" db="EMBL/GenBank/DDBJ databases">
        <title>WGS assembly of Gossypium darwinii.</title>
        <authorList>
            <person name="Chen Z.J."/>
            <person name="Sreedasyam A."/>
            <person name="Ando A."/>
            <person name="Song Q."/>
            <person name="De L."/>
            <person name="Hulse-Kemp A."/>
            <person name="Ding M."/>
            <person name="Ye W."/>
            <person name="Kirkbride R."/>
            <person name="Jenkins J."/>
            <person name="Plott C."/>
            <person name="Lovell J."/>
            <person name="Lin Y.-M."/>
            <person name="Vaughn R."/>
            <person name="Liu B."/>
            <person name="Li W."/>
            <person name="Simpson S."/>
            <person name="Scheffler B."/>
            <person name="Saski C."/>
            <person name="Grover C."/>
            <person name="Hu G."/>
            <person name="Conover J."/>
            <person name="Carlson J."/>
            <person name="Shu S."/>
            <person name="Boston L."/>
            <person name="Williams M."/>
            <person name="Peterson D."/>
            <person name="Mcgee K."/>
            <person name="Jones D."/>
            <person name="Wendel J."/>
            <person name="Stelly D."/>
            <person name="Grimwood J."/>
            <person name="Schmutz J."/>
        </authorList>
    </citation>
    <scope>NUCLEOTIDE SEQUENCE [LARGE SCALE GENOMIC DNA]</scope>
    <source>
        <strain evidence="1">1808015.09</strain>
    </source>
</reference>
<feature type="non-terminal residue" evidence="1">
    <location>
        <position position="1"/>
    </location>
</feature>
<keyword evidence="2" id="KW-1185">Reference proteome</keyword>
<dbReference type="AlphaFoldDB" id="A0A5D2DFA1"/>
<protein>
    <submittedName>
        <fullName evidence="1">Uncharacterized protein</fullName>
    </submittedName>
</protein>
<name>A0A5D2DFA1_GOSDA</name>
<evidence type="ECO:0000313" key="1">
    <source>
        <dbReference type="EMBL" id="TYG79780.1"/>
    </source>
</evidence>
<organism evidence="1 2">
    <name type="scientific">Gossypium darwinii</name>
    <name type="common">Darwin's cotton</name>
    <name type="synonym">Gossypium barbadense var. darwinii</name>
    <dbReference type="NCBI Taxonomy" id="34276"/>
    <lineage>
        <taxon>Eukaryota</taxon>
        <taxon>Viridiplantae</taxon>
        <taxon>Streptophyta</taxon>
        <taxon>Embryophyta</taxon>
        <taxon>Tracheophyta</taxon>
        <taxon>Spermatophyta</taxon>
        <taxon>Magnoliopsida</taxon>
        <taxon>eudicotyledons</taxon>
        <taxon>Gunneridae</taxon>
        <taxon>Pentapetalae</taxon>
        <taxon>rosids</taxon>
        <taxon>malvids</taxon>
        <taxon>Malvales</taxon>
        <taxon>Malvaceae</taxon>
        <taxon>Malvoideae</taxon>
        <taxon>Gossypium</taxon>
    </lineage>
</organism>
<proteinExistence type="predicted"/>
<dbReference type="EMBL" id="CM017702">
    <property type="protein sequence ID" value="TYG79780.1"/>
    <property type="molecule type" value="Genomic_DNA"/>
</dbReference>
<feature type="non-terminal residue" evidence="1">
    <location>
        <position position="109"/>
    </location>
</feature>
<evidence type="ECO:0000313" key="2">
    <source>
        <dbReference type="Proteomes" id="UP000323506"/>
    </source>
</evidence>